<evidence type="ECO:0000259" key="1">
    <source>
        <dbReference type="PROSITE" id="PS51725"/>
    </source>
</evidence>
<gene>
    <name evidence="2" type="ORF">B0W48_02435</name>
</gene>
<reference evidence="2 3" key="1">
    <citation type="submission" date="2017-02" db="EMBL/GenBank/DDBJ databases">
        <title>Complete genome sequence of the cold-active Pseudoalteromonas aliena strain EH1 isolated from Arctic seawater.</title>
        <authorList>
            <person name="Kim E."/>
            <person name="Heo E."/>
            <person name="Kim H."/>
            <person name="Kim D."/>
        </authorList>
    </citation>
    <scope>NUCLEOTIDE SEQUENCE [LARGE SCALE GENOMIC DNA]</scope>
    <source>
        <strain evidence="2 3">EH1</strain>
    </source>
</reference>
<dbReference type="InterPro" id="IPR007138">
    <property type="entry name" value="ABM_dom"/>
</dbReference>
<dbReference type="Gene3D" id="3.30.70.100">
    <property type="match status" value="1"/>
</dbReference>
<evidence type="ECO:0000313" key="3">
    <source>
        <dbReference type="Proteomes" id="UP000188243"/>
    </source>
</evidence>
<protein>
    <recommendedName>
        <fullName evidence="1">ABM domain-containing protein</fullName>
    </recommendedName>
</protein>
<dbReference type="STRING" id="247523.B0W48_02435"/>
<dbReference type="Pfam" id="PF03992">
    <property type="entry name" value="ABM"/>
    <property type="match status" value="1"/>
</dbReference>
<name>A0A1Q2GUK7_9GAMM</name>
<dbReference type="AlphaFoldDB" id="A0A1Q2GUK7"/>
<feature type="domain" description="ABM" evidence="1">
    <location>
        <begin position="11"/>
        <end position="103"/>
    </location>
</feature>
<dbReference type="RefSeq" id="WP_077535478.1">
    <property type="nucleotide sequence ID" value="NZ_CP019628.1"/>
</dbReference>
<organism evidence="2 3">
    <name type="scientific">Pseudoalteromonas aliena</name>
    <dbReference type="NCBI Taxonomy" id="247523"/>
    <lineage>
        <taxon>Bacteria</taxon>
        <taxon>Pseudomonadati</taxon>
        <taxon>Pseudomonadota</taxon>
        <taxon>Gammaproteobacteria</taxon>
        <taxon>Alteromonadales</taxon>
        <taxon>Pseudoalteromonadaceae</taxon>
        <taxon>Pseudoalteromonas</taxon>
    </lineage>
</organism>
<accession>A0A1Q2GUK7</accession>
<sequence>MAKINSDEKILTLINTFDVDKDKQQLLMGLLVSATTGVMTKLDGFISANLHMSIDKRYIVNYAQWKSKAHFEAMLENPEVQMHMRKAREITKSITPVLCEVIYCESASI</sequence>
<dbReference type="Proteomes" id="UP000188243">
    <property type="component" value="Chromosome"/>
</dbReference>
<proteinExistence type="predicted"/>
<evidence type="ECO:0000313" key="2">
    <source>
        <dbReference type="EMBL" id="AQP98757.1"/>
    </source>
</evidence>
<dbReference type="InterPro" id="IPR011008">
    <property type="entry name" value="Dimeric_a/b-barrel"/>
</dbReference>
<dbReference type="KEGG" id="paln:B0W48_02435"/>
<dbReference type="SUPFAM" id="SSF54909">
    <property type="entry name" value="Dimeric alpha+beta barrel"/>
    <property type="match status" value="1"/>
</dbReference>
<dbReference type="PROSITE" id="PS51725">
    <property type="entry name" value="ABM"/>
    <property type="match status" value="1"/>
</dbReference>
<dbReference type="EMBL" id="CP019628">
    <property type="protein sequence ID" value="AQP98757.1"/>
    <property type="molecule type" value="Genomic_DNA"/>
</dbReference>